<comment type="similarity">
    <text evidence="14">Belongs to the ligand-gated ion channel (TC 1.A.9) family.</text>
</comment>
<dbReference type="GO" id="GO:0045211">
    <property type="term" value="C:postsynaptic membrane"/>
    <property type="evidence" value="ECO:0007669"/>
    <property type="project" value="InterPro"/>
</dbReference>
<reference evidence="18" key="1">
    <citation type="submission" date="2024-06" db="EMBL/GenBank/DDBJ databases">
        <authorList>
            <person name="Liu X."/>
            <person name="Lenzi L."/>
            <person name="Haldenby T S."/>
            <person name="Uol C."/>
        </authorList>
    </citation>
    <scope>NUCLEOTIDE SEQUENCE</scope>
</reference>
<feature type="compositionally biased region" description="Low complexity" evidence="15">
    <location>
        <begin position="438"/>
        <end position="450"/>
    </location>
</feature>
<evidence type="ECO:0000256" key="3">
    <source>
        <dbReference type="ARBA" id="ARBA00022692"/>
    </source>
</evidence>
<keyword evidence="9" id="KW-0675">Receptor</keyword>
<keyword evidence="1 14" id="KW-0813">Transport</keyword>
<evidence type="ECO:0000256" key="14">
    <source>
        <dbReference type="RuleBase" id="RU000687"/>
    </source>
</evidence>
<dbReference type="SUPFAM" id="SSF63712">
    <property type="entry name" value="Nicotinic receptor ligand binding domain-like"/>
    <property type="match status" value="1"/>
</dbReference>
<dbReference type="CDD" id="cd19051">
    <property type="entry name" value="LGIC_TM_cation"/>
    <property type="match status" value="1"/>
</dbReference>
<feature type="transmembrane region" description="Helical" evidence="14">
    <location>
        <begin position="185"/>
        <end position="205"/>
    </location>
</feature>
<dbReference type="PANTHER" id="PTHR18945">
    <property type="entry name" value="NEUROTRANSMITTER GATED ION CHANNEL"/>
    <property type="match status" value="1"/>
</dbReference>
<evidence type="ECO:0000256" key="12">
    <source>
        <dbReference type="ARBA" id="ARBA00023303"/>
    </source>
</evidence>
<dbReference type="InterPro" id="IPR036719">
    <property type="entry name" value="Neuro-gated_channel_TM_sf"/>
</dbReference>
<sequence length="616" mass="70362">MGQWLTDEKNQVLTTIMWLDMKWTDYHFHWTPEEYGNIRQLNVPPERMWKPDLILYNSASEKFDQIFPTKVIVRSDSHIQWVPPGLFHSTCTIKVLYFPFDSQSCSLKFGTWTYQGDKVDLKLQCDNETDVEQECNLRGDVDLSTYLAHTEWALESATVKRHAVSYWEDQKYIDLTISVHIQRRALWYMFNILIPCMVLSVMSLLVFTLPPDANEKISLGVTTILALTMLLQVVGNRLPQTSAGNPVLVLYFTCTIVLCSLSLVCAIVLLNCHHHTGGGVKVPWLIRTFVNAWLASILHVQKNPNDVKPERTGHRTRLDDSFSPRKNSMKYQPSFSQQFGDRPQYLASANSPSWSNIIDLDSEFRPTGLISCERKEIEETATGHGVRHIQLKSDPMIKKSSGHIRWPKRSPKNFQRTNAVQGVEILDEEIRYSCAAESNRSASSQRLSSRPPLEDVPETNVVQRHVQPVWRDSSSHSSSNFTHPQPREVAYGPQPYSGPSVFPAQIQPVNHIRNLSTASVCYKPTDRVLRDFMEKALIIRKMKEITTEMCYITGRMHHEDEEAHTLGEWRLACRVLDRLCLLIFTALNLFISLGILTSAPTIIKAFTFTGAPSQPM</sequence>
<evidence type="ECO:0000256" key="13">
    <source>
        <dbReference type="ARBA" id="ARBA00034099"/>
    </source>
</evidence>
<feature type="transmembrane region" description="Helical" evidence="14">
    <location>
        <begin position="579"/>
        <end position="603"/>
    </location>
</feature>
<keyword evidence="6 14" id="KW-0406">Ion transport</keyword>
<keyword evidence="10" id="KW-0325">Glycoprotein</keyword>
<evidence type="ECO:0000256" key="2">
    <source>
        <dbReference type="ARBA" id="ARBA00022475"/>
    </source>
</evidence>
<evidence type="ECO:0000256" key="7">
    <source>
        <dbReference type="ARBA" id="ARBA00023136"/>
    </source>
</evidence>
<feature type="domain" description="Neurotransmitter-gated ion-channel ligand-binding" evidence="16">
    <location>
        <begin position="7"/>
        <end position="184"/>
    </location>
</feature>
<evidence type="ECO:0000256" key="1">
    <source>
        <dbReference type="ARBA" id="ARBA00022448"/>
    </source>
</evidence>
<keyword evidence="3 14" id="KW-0812">Transmembrane</keyword>
<keyword evidence="2" id="KW-1003">Cell membrane</keyword>
<dbReference type="EMBL" id="CAXLJL010000001">
    <property type="protein sequence ID" value="CAL5129174.1"/>
    <property type="molecule type" value="Genomic_DNA"/>
</dbReference>
<feature type="region of interest" description="Disordered" evidence="15">
    <location>
        <begin position="437"/>
        <end position="490"/>
    </location>
</feature>
<dbReference type="InterPro" id="IPR002394">
    <property type="entry name" value="Nicotinic_acetylcholine_rcpt"/>
</dbReference>
<dbReference type="InterPro" id="IPR006202">
    <property type="entry name" value="Neur_chan_lig-bd"/>
</dbReference>
<gene>
    <name evidence="18" type="ORF">CDAUBV1_LOCUS43</name>
</gene>
<dbReference type="Pfam" id="PF02931">
    <property type="entry name" value="Neur_chan_LBD"/>
    <property type="match status" value="1"/>
</dbReference>
<dbReference type="Pfam" id="PF02932">
    <property type="entry name" value="Neur_chan_memb"/>
    <property type="match status" value="1"/>
</dbReference>
<evidence type="ECO:0000256" key="4">
    <source>
        <dbReference type="ARBA" id="ARBA00022989"/>
    </source>
</evidence>
<feature type="transmembrane region" description="Helical" evidence="14">
    <location>
        <begin position="217"/>
        <end position="235"/>
    </location>
</feature>
<evidence type="ECO:0000259" key="16">
    <source>
        <dbReference type="Pfam" id="PF02931"/>
    </source>
</evidence>
<dbReference type="Gene3D" id="2.70.170.10">
    <property type="entry name" value="Neurotransmitter-gated ion-channel ligand-binding domain"/>
    <property type="match status" value="1"/>
</dbReference>
<dbReference type="FunFam" id="2.70.170.10:FF:000028">
    <property type="entry name" value="AcetylCholine Receptor"/>
    <property type="match status" value="1"/>
</dbReference>
<dbReference type="PRINTS" id="PR00254">
    <property type="entry name" value="NICOTINICR"/>
</dbReference>
<dbReference type="AlphaFoldDB" id="A0AAV2SW47"/>
<evidence type="ECO:0000256" key="9">
    <source>
        <dbReference type="ARBA" id="ARBA00023170"/>
    </source>
</evidence>
<evidence type="ECO:0000256" key="5">
    <source>
        <dbReference type="ARBA" id="ARBA00023018"/>
    </source>
</evidence>
<dbReference type="GO" id="GO:0004888">
    <property type="term" value="F:transmembrane signaling receptor activity"/>
    <property type="evidence" value="ECO:0007669"/>
    <property type="project" value="InterPro"/>
</dbReference>
<keyword evidence="8" id="KW-1015">Disulfide bond</keyword>
<evidence type="ECO:0000313" key="19">
    <source>
        <dbReference type="Proteomes" id="UP001497525"/>
    </source>
</evidence>
<dbReference type="CDD" id="cd18997">
    <property type="entry name" value="LGIC_ECD_nAChR"/>
    <property type="match status" value="1"/>
</dbReference>
<dbReference type="PRINTS" id="PR00252">
    <property type="entry name" value="NRIONCHANNEL"/>
</dbReference>
<evidence type="ECO:0000256" key="8">
    <source>
        <dbReference type="ARBA" id="ARBA00023157"/>
    </source>
</evidence>
<evidence type="ECO:0000259" key="17">
    <source>
        <dbReference type="Pfam" id="PF02932"/>
    </source>
</evidence>
<keyword evidence="7 14" id="KW-0472">Membrane</keyword>
<proteinExistence type="inferred from homology"/>
<dbReference type="Proteomes" id="UP001497525">
    <property type="component" value="Unassembled WGS sequence"/>
</dbReference>
<dbReference type="GO" id="GO:0022848">
    <property type="term" value="F:acetylcholine-gated monoatomic cation-selective channel activity"/>
    <property type="evidence" value="ECO:0007669"/>
    <property type="project" value="InterPro"/>
</dbReference>
<evidence type="ECO:0000256" key="15">
    <source>
        <dbReference type="SAM" id="MobiDB-lite"/>
    </source>
</evidence>
<dbReference type="InterPro" id="IPR038050">
    <property type="entry name" value="Neuro_actylchol_rec"/>
</dbReference>
<feature type="transmembrane region" description="Helical" evidence="14">
    <location>
        <begin position="247"/>
        <end position="270"/>
    </location>
</feature>
<evidence type="ECO:0000256" key="10">
    <source>
        <dbReference type="ARBA" id="ARBA00023180"/>
    </source>
</evidence>
<keyword evidence="12 14" id="KW-0407">Ion channel</keyword>
<dbReference type="InterPro" id="IPR006029">
    <property type="entry name" value="Neurotrans-gated_channel_TM"/>
</dbReference>
<dbReference type="InterPro" id="IPR018000">
    <property type="entry name" value="Neurotransmitter_ion_chnl_CS"/>
</dbReference>
<comment type="caution">
    <text evidence="18">The sequence shown here is derived from an EMBL/GenBank/DDBJ whole genome shotgun (WGS) entry which is preliminary data.</text>
</comment>
<organism evidence="18 19">
    <name type="scientific">Calicophoron daubneyi</name>
    <name type="common">Rumen fluke</name>
    <name type="synonym">Paramphistomum daubneyi</name>
    <dbReference type="NCBI Taxonomy" id="300641"/>
    <lineage>
        <taxon>Eukaryota</taxon>
        <taxon>Metazoa</taxon>
        <taxon>Spiralia</taxon>
        <taxon>Lophotrochozoa</taxon>
        <taxon>Platyhelminthes</taxon>
        <taxon>Trematoda</taxon>
        <taxon>Digenea</taxon>
        <taxon>Plagiorchiida</taxon>
        <taxon>Pronocephalata</taxon>
        <taxon>Paramphistomoidea</taxon>
        <taxon>Paramphistomidae</taxon>
        <taxon>Calicophoron</taxon>
    </lineage>
</organism>
<keyword evidence="11" id="KW-1071">Ligand-gated ion channel</keyword>
<keyword evidence="4 14" id="KW-1133">Transmembrane helix</keyword>
<dbReference type="PROSITE" id="PS00236">
    <property type="entry name" value="NEUROTR_ION_CHANNEL"/>
    <property type="match status" value="1"/>
</dbReference>
<dbReference type="SUPFAM" id="SSF90112">
    <property type="entry name" value="Neurotransmitter-gated ion-channel transmembrane pore"/>
    <property type="match status" value="1"/>
</dbReference>
<protein>
    <recommendedName>
        <fullName evidence="20">Neuronal acetylcholine receptor subunit alpha-7</fullName>
    </recommendedName>
</protein>
<dbReference type="Gene3D" id="1.20.58.390">
    <property type="entry name" value="Neurotransmitter-gated ion-channel transmembrane domain"/>
    <property type="match status" value="2"/>
</dbReference>
<evidence type="ECO:0000256" key="11">
    <source>
        <dbReference type="ARBA" id="ARBA00023286"/>
    </source>
</evidence>
<feature type="domain" description="Neurotransmitter-gated ion-channel transmembrane" evidence="17">
    <location>
        <begin position="192"/>
        <end position="595"/>
    </location>
</feature>
<dbReference type="InterPro" id="IPR006201">
    <property type="entry name" value="Neur_channel"/>
</dbReference>
<keyword evidence="5" id="KW-0770">Synapse</keyword>
<feature type="transmembrane region" description="Helical" evidence="14">
    <location>
        <begin position="282"/>
        <end position="300"/>
    </location>
</feature>
<name>A0AAV2SW47_CALDB</name>
<evidence type="ECO:0000256" key="6">
    <source>
        <dbReference type="ARBA" id="ARBA00023065"/>
    </source>
</evidence>
<accession>A0AAV2SW47</accession>
<comment type="subcellular location">
    <subcellularLocation>
        <location evidence="13">Synaptic cell membrane</location>
        <topology evidence="13">Multi-pass membrane protein</topology>
    </subcellularLocation>
</comment>
<dbReference type="InterPro" id="IPR036734">
    <property type="entry name" value="Neur_chan_lig-bd_sf"/>
</dbReference>
<evidence type="ECO:0008006" key="20">
    <source>
        <dbReference type="Google" id="ProtNLM"/>
    </source>
</evidence>
<evidence type="ECO:0000313" key="18">
    <source>
        <dbReference type="EMBL" id="CAL5129174.1"/>
    </source>
</evidence>